<feature type="signal peptide" evidence="1">
    <location>
        <begin position="1"/>
        <end position="27"/>
    </location>
</feature>
<dbReference type="AlphaFoldDB" id="A0A2S9CS08"/>
<gene>
    <name evidence="2" type="ORF">CQ022_14230</name>
    <name evidence="3" type="ORF">CQ033_13125</name>
</gene>
<evidence type="ECO:0000313" key="5">
    <source>
        <dbReference type="Proteomes" id="UP000238534"/>
    </source>
</evidence>
<evidence type="ECO:0000313" key="3">
    <source>
        <dbReference type="EMBL" id="PRB89514.1"/>
    </source>
</evidence>
<comment type="caution">
    <text evidence="2">The sequence shown here is derived from an EMBL/GenBank/DDBJ whole genome shotgun (WGS) entry which is preliminary data.</text>
</comment>
<dbReference type="PROSITE" id="PS51257">
    <property type="entry name" value="PROKAR_LIPOPROTEIN"/>
    <property type="match status" value="1"/>
</dbReference>
<proteinExistence type="predicted"/>
<reference evidence="4 5" key="1">
    <citation type="submission" date="2017-09" db="EMBL/GenBank/DDBJ databases">
        <title>Genomic, metabolic, and phenotypic characteristics of bacterial isolates from the natural microbiome of the model nematode Caenorhabditis elegans.</title>
        <authorList>
            <person name="Zimmermann J."/>
            <person name="Obeng N."/>
            <person name="Yang W."/>
            <person name="Obeng O."/>
            <person name="Kissoyan K."/>
            <person name="Pees B."/>
            <person name="Dirksen P."/>
            <person name="Hoppner M."/>
            <person name="Franke A."/>
            <person name="Rosenstiel P."/>
            <person name="Leippe M."/>
            <person name="Dierking K."/>
            <person name="Kaleta C."/>
            <person name="Schulenburg H."/>
        </authorList>
    </citation>
    <scope>NUCLEOTIDE SEQUENCE [LARGE SCALE GENOMIC DNA]</scope>
    <source>
        <strain evidence="2 5">MYb25</strain>
        <strain evidence="3 4">MYb44</strain>
    </source>
</reference>
<evidence type="ECO:0000256" key="1">
    <source>
        <dbReference type="SAM" id="SignalP"/>
    </source>
</evidence>
<dbReference type="EMBL" id="PCPH01000003">
    <property type="protein sequence ID" value="PRB89514.1"/>
    <property type="molecule type" value="Genomic_DNA"/>
</dbReference>
<accession>A0A2S9CS08</accession>
<dbReference type="RefSeq" id="WP_105683020.1">
    <property type="nucleotide sequence ID" value="NZ_JBBGZD010000002.1"/>
</dbReference>
<evidence type="ECO:0008006" key="6">
    <source>
        <dbReference type="Google" id="ProtNLM"/>
    </source>
</evidence>
<dbReference type="Proteomes" id="UP000238534">
    <property type="component" value="Unassembled WGS sequence"/>
</dbReference>
<organism evidence="2 5">
    <name type="scientific">Chryseobacterium culicis</name>
    <dbReference type="NCBI Taxonomy" id="680127"/>
    <lineage>
        <taxon>Bacteria</taxon>
        <taxon>Pseudomonadati</taxon>
        <taxon>Bacteroidota</taxon>
        <taxon>Flavobacteriia</taxon>
        <taxon>Flavobacteriales</taxon>
        <taxon>Weeksellaceae</taxon>
        <taxon>Chryseobacterium group</taxon>
        <taxon>Chryseobacterium</taxon>
    </lineage>
</organism>
<evidence type="ECO:0000313" key="2">
    <source>
        <dbReference type="EMBL" id="PRB83272.1"/>
    </source>
</evidence>
<evidence type="ECO:0000313" key="4">
    <source>
        <dbReference type="Proteomes" id="UP000238325"/>
    </source>
</evidence>
<sequence length="129" mass="14643">MKTYNKHIGHILILCLVLFLVPSLSFACTKKNIKKDETLGYKCQTSSLSDKFCCKPGFCKKDKDHNDCNGKCKHNSCRCGTVISLTGLPVIADLKIKNHFREEKKLKFTFNQTYYSSGFSSIWQPPKIG</sequence>
<keyword evidence="4" id="KW-1185">Reference proteome</keyword>
<dbReference type="Proteomes" id="UP000238325">
    <property type="component" value="Unassembled WGS sequence"/>
</dbReference>
<dbReference type="OrthoDB" id="713940at2"/>
<protein>
    <recommendedName>
        <fullName evidence="6">Lipoprotein</fullName>
    </recommendedName>
</protein>
<dbReference type="EMBL" id="PCPP01000002">
    <property type="protein sequence ID" value="PRB83272.1"/>
    <property type="molecule type" value="Genomic_DNA"/>
</dbReference>
<keyword evidence="1" id="KW-0732">Signal</keyword>
<feature type="chain" id="PRO_5015711355" description="Lipoprotein" evidence="1">
    <location>
        <begin position="28"/>
        <end position="129"/>
    </location>
</feature>
<name>A0A2S9CS08_CHRCI</name>